<proteinExistence type="predicted"/>
<comment type="caution">
    <text evidence="6">The sequence shown here is derived from an EMBL/GenBank/DDBJ whole genome shotgun (WGS) entry which is preliminary data.</text>
</comment>
<feature type="transmembrane region" description="Helical" evidence="5">
    <location>
        <begin position="128"/>
        <end position="149"/>
    </location>
</feature>
<dbReference type="Proteomes" id="UP001191082">
    <property type="component" value="Unassembled WGS sequence"/>
</dbReference>
<keyword evidence="2 5" id="KW-0812">Transmembrane</keyword>
<keyword evidence="4 5" id="KW-0472">Membrane</keyword>
<keyword evidence="3 5" id="KW-1133">Transmembrane helix</keyword>
<protein>
    <submittedName>
        <fullName evidence="6">MAPEG family protein</fullName>
    </submittedName>
</protein>
<evidence type="ECO:0000313" key="7">
    <source>
        <dbReference type="Proteomes" id="UP001191082"/>
    </source>
</evidence>
<dbReference type="SUPFAM" id="SSF161084">
    <property type="entry name" value="MAPEG domain-like"/>
    <property type="match status" value="1"/>
</dbReference>
<feature type="transmembrane region" description="Helical" evidence="5">
    <location>
        <begin position="83"/>
        <end position="116"/>
    </location>
</feature>
<reference evidence="6 7" key="1">
    <citation type="submission" date="2019-05" db="EMBL/GenBank/DDBJ databases">
        <title>Marivita sp. nov. isolated from sea sediment.</title>
        <authorList>
            <person name="Kim W."/>
        </authorList>
    </citation>
    <scope>NUCLEOTIDE SEQUENCE [LARGE SCALE GENOMIC DNA]</scope>
    <source>
        <strain evidence="6 7">CAU 1492</strain>
    </source>
</reference>
<comment type="subcellular location">
    <subcellularLocation>
        <location evidence="1">Membrane</location>
    </subcellularLocation>
</comment>
<evidence type="ECO:0000256" key="1">
    <source>
        <dbReference type="ARBA" id="ARBA00004370"/>
    </source>
</evidence>
<evidence type="ECO:0000256" key="3">
    <source>
        <dbReference type="ARBA" id="ARBA00022989"/>
    </source>
</evidence>
<organism evidence="6 7">
    <name type="scientific">Arenibacterium halophilum</name>
    <dbReference type="NCBI Taxonomy" id="2583821"/>
    <lineage>
        <taxon>Bacteria</taxon>
        <taxon>Pseudomonadati</taxon>
        <taxon>Pseudomonadota</taxon>
        <taxon>Alphaproteobacteria</taxon>
        <taxon>Rhodobacterales</taxon>
        <taxon>Paracoccaceae</taxon>
        <taxon>Arenibacterium</taxon>
    </lineage>
</organism>
<evidence type="ECO:0000313" key="6">
    <source>
        <dbReference type="EMBL" id="TMV14873.1"/>
    </source>
</evidence>
<dbReference type="Pfam" id="PF01124">
    <property type="entry name" value="MAPEG"/>
    <property type="match status" value="1"/>
</dbReference>
<evidence type="ECO:0000256" key="4">
    <source>
        <dbReference type="ARBA" id="ARBA00023136"/>
    </source>
</evidence>
<evidence type="ECO:0000256" key="5">
    <source>
        <dbReference type="SAM" id="Phobius"/>
    </source>
</evidence>
<dbReference type="EMBL" id="VCPC01000001">
    <property type="protein sequence ID" value="TMV14873.1"/>
    <property type="molecule type" value="Genomic_DNA"/>
</dbReference>
<keyword evidence="7" id="KW-1185">Reference proteome</keyword>
<sequence length="150" mass="15771">MAAGALWAVALVWGVQSAGYAYLPPQLTLPGALAMPGLVLAAMIGRIAQRRFFDQALIDGAGAMQGSPAWIDGRVLVNTVEQALLAALIWPFVAMTLGGVLALYLGGGFVVARLAFWVGYHVAPPLRAFGFAATFYPTVLAGLWALAVWL</sequence>
<evidence type="ECO:0000256" key="2">
    <source>
        <dbReference type="ARBA" id="ARBA00022692"/>
    </source>
</evidence>
<feature type="transmembrane region" description="Helical" evidence="5">
    <location>
        <begin position="27"/>
        <end position="48"/>
    </location>
</feature>
<accession>A0ABY2XCX6</accession>
<dbReference type="InterPro" id="IPR001129">
    <property type="entry name" value="Membr-assoc_MAPEG"/>
</dbReference>
<dbReference type="Gene3D" id="1.20.120.550">
    <property type="entry name" value="Membrane associated eicosanoid/glutathione metabolism-like domain"/>
    <property type="match status" value="1"/>
</dbReference>
<gene>
    <name evidence="6" type="ORF">FGK64_02525</name>
</gene>
<dbReference type="InterPro" id="IPR023352">
    <property type="entry name" value="MAPEG-like_dom_sf"/>
</dbReference>
<name>A0ABY2XCX6_9RHOB</name>